<evidence type="ECO:0000313" key="3">
    <source>
        <dbReference type="Proteomes" id="UP000184255"/>
    </source>
</evidence>
<dbReference type="InterPro" id="IPR051678">
    <property type="entry name" value="AGP_Transferase"/>
</dbReference>
<dbReference type="Proteomes" id="UP000184255">
    <property type="component" value="Unassembled WGS sequence"/>
</dbReference>
<protein>
    <recommendedName>
        <fullName evidence="1">Aminoglycoside phosphotransferase domain-containing protein</fullName>
    </recommendedName>
</protein>
<proteinExistence type="predicted"/>
<dbReference type="VEuPathDB" id="FungiDB:FMAN_09598"/>
<dbReference type="Gene3D" id="3.90.1200.10">
    <property type="match status" value="1"/>
</dbReference>
<keyword evidence="3" id="KW-1185">Reference proteome</keyword>
<feature type="domain" description="Aminoglycoside phosphotransferase" evidence="1">
    <location>
        <begin position="87"/>
        <end position="237"/>
    </location>
</feature>
<dbReference type="InterPro" id="IPR002575">
    <property type="entry name" value="Aminoglycoside_PTrfase"/>
</dbReference>
<dbReference type="RefSeq" id="XP_041681121.1">
    <property type="nucleotide sequence ID" value="XM_041830460.1"/>
</dbReference>
<dbReference type="Pfam" id="PF01636">
    <property type="entry name" value="APH"/>
    <property type="match status" value="1"/>
</dbReference>
<evidence type="ECO:0000313" key="2">
    <source>
        <dbReference type="EMBL" id="CVK91522.1"/>
    </source>
</evidence>
<accession>A0A1L7T481</accession>
<dbReference type="SUPFAM" id="SSF56112">
    <property type="entry name" value="Protein kinase-like (PK-like)"/>
    <property type="match status" value="1"/>
</dbReference>
<dbReference type="EMBL" id="FCQH01000004">
    <property type="protein sequence ID" value="CVK91522.1"/>
    <property type="molecule type" value="Genomic_DNA"/>
</dbReference>
<sequence length="327" mass="37225">MSIDFYSVESCIQHFFDTSTTVTRAECDMKAASLVGGSVTPVPIQGVWSYTVTGGPDQADIVQFRAERSKLDMANMRIAELVHTKDVPRCKYYGQIGSQNPLSIYVMEKRDGVCYIQTRDTSWEGKAEFEMRQFRTVGDLARFFAAAWRGAQEVSPSTVNNLHKEFESDLNRLFQRLPDRFSKTLNLVRQNLPRIFTLPSVITHGDLNETNILVDNAGHISGVIDWAESNIYPFGMSLWALENLLGYMDSNGWHYYGNAQELRDEFWRIFETDIGGIQEDVKVNIRFARMTGLFLRYGFHQDGAVRGKVRDTDVALRYADAFCTEGI</sequence>
<organism evidence="2 3">
    <name type="scientific">Fusarium mangiferae</name>
    <name type="common">Mango malformation disease fungus</name>
    <dbReference type="NCBI Taxonomy" id="192010"/>
    <lineage>
        <taxon>Eukaryota</taxon>
        <taxon>Fungi</taxon>
        <taxon>Dikarya</taxon>
        <taxon>Ascomycota</taxon>
        <taxon>Pezizomycotina</taxon>
        <taxon>Sordariomycetes</taxon>
        <taxon>Hypocreomycetidae</taxon>
        <taxon>Hypocreales</taxon>
        <taxon>Nectriaceae</taxon>
        <taxon>Fusarium</taxon>
        <taxon>Fusarium fujikuroi species complex</taxon>
    </lineage>
</organism>
<name>A0A1L7T481_FUSMA</name>
<gene>
    <name evidence="2" type="ORF">FMAN_09598</name>
</gene>
<dbReference type="InterPro" id="IPR011009">
    <property type="entry name" value="Kinase-like_dom_sf"/>
</dbReference>
<dbReference type="PANTHER" id="PTHR21310">
    <property type="entry name" value="AMINOGLYCOSIDE PHOSPHOTRANSFERASE-RELATED-RELATED"/>
    <property type="match status" value="1"/>
</dbReference>
<dbReference type="PANTHER" id="PTHR21310:SF15">
    <property type="entry name" value="AMINOGLYCOSIDE PHOSPHOTRANSFERASE DOMAIN-CONTAINING PROTEIN"/>
    <property type="match status" value="1"/>
</dbReference>
<dbReference type="GeneID" id="65088857"/>
<comment type="caution">
    <text evidence="2">The sequence shown here is derived from an EMBL/GenBank/DDBJ whole genome shotgun (WGS) entry which is preliminary data.</text>
</comment>
<dbReference type="AlphaFoldDB" id="A0A1L7T481"/>
<evidence type="ECO:0000259" key="1">
    <source>
        <dbReference type="Pfam" id="PF01636"/>
    </source>
</evidence>
<reference evidence="3" key="1">
    <citation type="journal article" date="2016" name="Genome Biol. Evol.">
        <title>Comparative 'omics' of the Fusarium fujikuroi species complex highlights differences in genetic potential and metabolite synthesis.</title>
        <authorList>
            <person name="Niehaus E.-M."/>
            <person name="Muensterkoetter M."/>
            <person name="Proctor R.H."/>
            <person name="Brown D.W."/>
            <person name="Sharon A."/>
            <person name="Idan Y."/>
            <person name="Oren-Young L."/>
            <person name="Sieber C.M."/>
            <person name="Novak O."/>
            <person name="Pencik A."/>
            <person name="Tarkowska D."/>
            <person name="Hromadova K."/>
            <person name="Freeman S."/>
            <person name="Maymon M."/>
            <person name="Elazar M."/>
            <person name="Youssef S.A."/>
            <person name="El-Shabrawy E.S.M."/>
            <person name="Shalaby A.B.A."/>
            <person name="Houterman P."/>
            <person name="Brock N.L."/>
            <person name="Burkhardt I."/>
            <person name="Tsavkelova E.A."/>
            <person name="Dickschat J.S."/>
            <person name="Galuszka P."/>
            <person name="Gueldener U."/>
            <person name="Tudzynski B."/>
        </authorList>
    </citation>
    <scope>NUCLEOTIDE SEQUENCE [LARGE SCALE GENOMIC DNA]</scope>
    <source>
        <strain evidence="3">MRC7560</strain>
    </source>
</reference>